<dbReference type="PANTHER" id="PTHR48098:SF6">
    <property type="entry name" value="FERRI-BACILLIBACTIN ESTERASE BESA"/>
    <property type="match status" value="1"/>
</dbReference>
<evidence type="ECO:0000313" key="2">
    <source>
        <dbReference type="Proteomes" id="UP000239522"/>
    </source>
</evidence>
<dbReference type="RefSeq" id="WP_104809536.1">
    <property type="nucleotide sequence ID" value="NZ_MQUA01000013.1"/>
</dbReference>
<dbReference type="Proteomes" id="UP000239522">
    <property type="component" value="Unassembled WGS sequence"/>
</dbReference>
<dbReference type="Gene3D" id="3.40.50.1820">
    <property type="entry name" value="alpha/beta hydrolase"/>
    <property type="match status" value="1"/>
</dbReference>
<dbReference type="AlphaFoldDB" id="A0A2S7KXX2"/>
<dbReference type="Pfam" id="PF00756">
    <property type="entry name" value="Esterase"/>
    <property type="match status" value="1"/>
</dbReference>
<keyword evidence="2" id="KW-1185">Reference proteome</keyword>
<reference evidence="1 2" key="1">
    <citation type="submission" date="2016-11" db="EMBL/GenBank/DDBJ databases">
        <title>Trade-off between light-utilization and light-protection in marine flavobacteria.</title>
        <authorList>
            <person name="Kumagai Y."/>
        </authorList>
    </citation>
    <scope>NUCLEOTIDE SEQUENCE [LARGE SCALE GENOMIC DNA]</scope>
    <source>
        <strain evidence="1 2">ATCC 700397</strain>
    </source>
</reference>
<sequence length="467" mass="54886">MKLIINIFSFLLITSFAFGQTKSKIEISSLEYNIVELKSEYFPNENRIIKIFLPKNYDITKKYPVIYTLDGYSLFDLTAKYVDQLSKLTIENDYDVATDVIPQSIVVGIYHNNRNKETTPNFSKYSDGDETIYLEGSEKLKNFLFEDVVPYINTKYNTSGYNSIIGHSNTAHFVICLPFQKNNAFNGIISLSLSGESENFKRKIEPYLTTNKKTNIFIGYGTKDYDFNEFAKDLKGKVFNNNLKISEFNANHNEMPAISLIQGIKFLFNEYRNIEDFYIESNKENFDIREYLKLYHSKNKKLYGIETQIKEVDFYSLIQMSINTKNKKALNQIIEYDLKVNGYPTQTHTLFFYNKQIGDFEKANYLANKIMNSKDDLENRILNANLESYYDFYINDLKNTEMGIAFFQQGQKKFKDNQLEFSYFIAKASVENNTQKRLGKTNLEYCLKNYKENRYFREIDLKELKEE</sequence>
<name>A0A2S7KXX2_9FLAO</name>
<dbReference type="InterPro" id="IPR050583">
    <property type="entry name" value="Mycobacterial_A85_antigen"/>
</dbReference>
<evidence type="ECO:0008006" key="3">
    <source>
        <dbReference type="Google" id="ProtNLM"/>
    </source>
</evidence>
<comment type="caution">
    <text evidence="1">The sequence shown here is derived from an EMBL/GenBank/DDBJ whole genome shotgun (WGS) entry which is preliminary data.</text>
</comment>
<evidence type="ECO:0000313" key="1">
    <source>
        <dbReference type="EMBL" id="PQB07318.1"/>
    </source>
</evidence>
<dbReference type="SUPFAM" id="SSF53474">
    <property type="entry name" value="alpha/beta-Hydrolases"/>
    <property type="match status" value="1"/>
</dbReference>
<organism evidence="1 2">
    <name type="scientific">Polaribacter filamentus</name>
    <dbReference type="NCBI Taxonomy" id="53483"/>
    <lineage>
        <taxon>Bacteria</taxon>
        <taxon>Pseudomonadati</taxon>
        <taxon>Bacteroidota</taxon>
        <taxon>Flavobacteriia</taxon>
        <taxon>Flavobacteriales</taxon>
        <taxon>Flavobacteriaceae</taxon>
    </lineage>
</organism>
<dbReference type="OrthoDB" id="9784036at2"/>
<protein>
    <recommendedName>
        <fullName evidence="3">Esterase</fullName>
    </recommendedName>
</protein>
<accession>A0A2S7KXX2</accession>
<gene>
    <name evidence="1" type="ORF">BST83_09225</name>
</gene>
<dbReference type="PANTHER" id="PTHR48098">
    <property type="entry name" value="ENTEROCHELIN ESTERASE-RELATED"/>
    <property type="match status" value="1"/>
</dbReference>
<dbReference type="EMBL" id="MQUA01000013">
    <property type="protein sequence ID" value="PQB07318.1"/>
    <property type="molecule type" value="Genomic_DNA"/>
</dbReference>
<dbReference type="InterPro" id="IPR029058">
    <property type="entry name" value="AB_hydrolase_fold"/>
</dbReference>
<dbReference type="InterPro" id="IPR000801">
    <property type="entry name" value="Esterase-like"/>
</dbReference>
<proteinExistence type="predicted"/>